<dbReference type="AlphaFoldDB" id="A0A4U8V0C9"/>
<keyword evidence="1" id="KW-0472">Membrane</keyword>
<evidence type="ECO:0000313" key="3">
    <source>
        <dbReference type="Proteomes" id="UP000298663"/>
    </source>
</evidence>
<keyword evidence="1" id="KW-1133">Transmembrane helix</keyword>
<dbReference type="EMBL" id="CM016762">
    <property type="protein sequence ID" value="TMS38699.1"/>
    <property type="molecule type" value="Genomic_DNA"/>
</dbReference>
<dbReference type="SUPFAM" id="SSF81324">
    <property type="entry name" value="Voltage-gated potassium channels"/>
    <property type="match status" value="1"/>
</dbReference>
<reference evidence="2 3" key="1">
    <citation type="journal article" date="2015" name="Genome Biol.">
        <title>Comparative genomics of Steinernema reveals deeply conserved gene regulatory networks.</title>
        <authorList>
            <person name="Dillman A.R."/>
            <person name="Macchietto M."/>
            <person name="Porter C.F."/>
            <person name="Rogers A."/>
            <person name="Williams B."/>
            <person name="Antoshechkin I."/>
            <person name="Lee M.M."/>
            <person name="Goodwin Z."/>
            <person name="Lu X."/>
            <person name="Lewis E.E."/>
            <person name="Goodrich-Blair H."/>
            <person name="Stock S.P."/>
            <person name="Adams B.J."/>
            <person name="Sternberg P.W."/>
            <person name="Mortazavi A."/>
        </authorList>
    </citation>
    <scope>NUCLEOTIDE SEQUENCE [LARGE SCALE GENOMIC DNA]</scope>
    <source>
        <strain evidence="2 3">ALL</strain>
    </source>
</reference>
<dbReference type="STRING" id="34508.A0A4U8V0C9"/>
<organism evidence="2 3">
    <name type="scientific">Steinernema carpocapsae</name>
    <name type="common">Entomopathogenic nematode</name>
    <dbReference type="NCBI Taxonomy" id="34508"/>
    <lineage>
        <taxon>Eukaryota</taxon>
        <taxon>Metazoa</taxon>
        <taxon>Ecdysozoa</taxon>
        <taxon>Nematoda</taxon>
        <taxon>Chromadorea</taxon>
        <taxon>Rhabditida</taxon>
        <taxon>Tylenchina</taxon>
        <taxon>Panagrolaimomorpha</taxon>
        <taxon>Strongyloidoidea</taxon>
        <taxon>Steinernematidae</taxon>
        <taxon>Steinernema</taxon>
    </lineage>
</organism>
<keyword evidence="1" id="KW-0812">Transmembrane</keyword>
<reference evidence="2 3" key="2">
    <citation type="journal article" date="2019" name="G3 (Bethesda)">
        <title>Hybrid Assembly of the Genome of the Entomopathogenic Nematode Steinernema carpocapsae Identifies the X-Chromosome.</title>
        <authorList>
            <person name="Serra L."/>
            <person name="Macchietto M."/>
            <person name="Macias-Munoz A."/>
            <person name="McGill C.J."/>
            <person name="Rodriguez I.M."/>
            <person name="Rodriguez B."/>
            <person name="Murad R."/>
            <person name="Mortazavi A."/>
        </authorList>
    </citation>
    <scope>NUCLEOTIDE SEQUENCE [LARGE SCALE GENOMIC DNA]</scope>
    <source>
        <strain evidence="2 3">ALL</strain>
    </source>
</reference>
<feature type="transmembrane region" description="Helical" evidence="1">
    <location>
        <begin position="79"/>
        <end position="103"/>
    </location>
</feature>
<evidence type="ECO:0000313" key="2">
    <source>
        <dbReference type="EMBL" id="TMS38699.1"/>
    </source>
</evidence>
<proteinExistence type="predicted"/>
<protein>
    <submittedName>
        <fullName evidence="2">Uncharacterized protein</fullName>
    </submittedName>
</protein>
<accession>A0A4U8V0C9</accession>
<name>A0A4U8V0C9_STECR</name>
<dbReference type="OrthoDB" id="5872891at2759"/>
<sequence length="172" mass="19614">MSLAQIENGQLTQINKASGSVNRLVKIVRSWIPAQTQNDRVPSVHVDISDTGGNILPGIEQDLNNVHNSILVFDNRGRFIFAWTAIITLVCFYNMATLTILIFEEMRTVHYGSWLLANATTDFILILDIFVQSRTGKCCLSYFPISILRFCSVLRRRRQNIQQESNKKELHS</sequence>
<evidence type="ECO:0000256" key="1">
    <source>
        <dbReference type="SAM" id="Phobius"/>
    </source>
</evidence>
<dbReference type="Proteomes" id="UP000298663">
    <property type="component" value="Chromosome X"/>
</dbReference>
<gene>
    <name evidence="2" type="ORF">L596_005362</name>
</gene>
<dbReference type="EMBL" id="AZBU02000001">
    <property type="protein sequence ID" value="TMS38699.1"/>
    <property type="molecule type" value="Genomic_DNA"/>
</dbReference>
<keyword evidence="3" id="KW-1185">Reference proteome</keyword>
<comment type="caution">
    <text evidence="2">The sequence shown here is derived from an EMBL/GenBank/DDBJ whole genome shotgun (WGS) entry which is preliminary data.</text>
</comment>